<dbReference type="EMBL" id="MLFT02000002">
    <property type="protein sequence ID" value="PHT55571.1"/>
    <property type="molecule type" value="Genomic_DNA"/>
</dbReference>
<dbReference type="OrthoDB" id="1305647at2759"/>
<protein>
    <submittedName>
        <fullName evidence="2">Uncharacterized protein</fullName>
    </submittedName>
</protein>
<gene>
    <name evidence="2" type="ORF">CQW23_04057</name>
</gene>
<dbReference type="Proteomes" id="UP000224567">
    <property type="component" value="Unassembled WGS sequence"/>
</dbReference>
<reference evidence="2 3" key="1">
    <citation type="journal article" date="2017" name="Genome Biol.">
        <title>New reference genome sequences of hot pepper reveal the massive evolution of plant disease-resistance genes by retroduplication.</title>
        <authorList>
            <person name="Kim S."/>
            <person name="Park J."/>
            <person name="Yeom S.I."/>
            <person name="Kim Y.M."/>
            <person name="Seo E."/>
            <person name="Kim K.T."/>
            <person name="Kim M.S."/>
            <person name="Lee J.M."/>
            <person name="Cheong K."/>
            <person name="Shin H.S."/>
            <person name="Kim S.B."/>
            <person name="Han K."/>
            <person name="Lee J."/>
            <person name="Park M."/>
            <person name="Lee H.A."/>
            <person name="Lee H.Y."/>
            <person name="Lee Y."/>
            <person name="Oh S."/>
            <person name="Lee J.H."/>
            <person name="Choi E."/>
            <person name="Choi E."/>
            <person name="Lee S.E."/>
            <person name="Jeon J."/>
            <person name="Kim H."/>
            <person name="Choi G."/>
            <person name="Song H."/>
            <person name="Lee J."/>
            <person name="Lee S.C."/>
            <person name="Kwon J.K."/>
            <person name="Lee H.Y."/>
            <person name="Koo N."/>
            <person name="Hong Y."/>
            <person name="Kim R.W."/>
            <person name="Kang W.H."/>
            <person name="Huh J.H."/>
            <person name="Kang B.C."/>
            <person name="Yang T.J."/>
            <person name="Lee Y.H."/>
            <person name="Bennetzen J.L."/>
            <person name="Choi D."/>
        </authorList>
    </citation>
    <scope>NUCLEOTIDE SEQUENCE [LARGE SCALE GENOMIC DNA]</scope>
    <source>
        <strain evidence="3">cv. PBC81</strain>
    </source>
</reference>
<evidence type="ECO:0000256" key="1">
    <source>
        <dbReference type="SAM" id="MobiDB-lite"/>
    </source>
</evidence>
<feature type="region of interest" description="Disordered" evidence="1">
    <location>
        <begin position="99"/>
        <end position="120"/>
    </location>
</feature>
<name>A0A2G2XDZ8_CAPBA</name>
<evidence type="ECO:0000313" key="2">
    <source>
        <dbReference type="EMBL" id="PHT55571.1"/>
    </source>
</evidence>
<keyword evidence="3" id="KW-1185">Reference proteome</keyword>
<dbReference type="AlphaFoldDB" id="A0A2G2XDZ8"/>
<organism evidence="2 3">
    <name type="scientific">Capsicum baccatum</name>
    <name type="common">Peruvian pepper</name>
    <dbReference type="NCBI Taxonomy" id="33114"/>
    <lineage>
        <taxon>Eukaryota</taxon>
        <taxon>Viridiplantae</taxon>
        <taxon>Streptophyta</taxon>
        <taxon>Embryophyta</taxon>
        <taxon>Tracheophyta</taxon>
        <taxon>Spermatophyta</taxon>
        <taxon>Magnoliopsida</taxon>
        <taxon>eudicotyledons</taxon>
        <taxon>Gunneridae</taxon>
        <taxon>Pentapetalae</taxon>
        <taxon>asterids</taxon>
        <taxon>lamiids</taxon>
        <taxon>Solanales</taxon>
        <taxon>Solanaceae</taxon>
        <taxon>Solanoideae</taxon>
        <taxon>Capsiceae</taxon>
        <taxon>Capsicum</taxon>
    </lineage>
</organism>
<accession>A0A2G2XDZ8</accession>
<sequence>MSNLHNLIDQPVIVVMQLRRAHKFQDLSQANDFKFRLESVSEATSETLSQANSQHSLSISEELTAGTVQLKTVKELLDTAQDSSNDTDKMSPIKIYTAKRGRPKNGRSISEVTDDVDQLSGNKPKKVIKKERISKVVAL</sequence>
<comment type="caution">
    <text evidence="2">The sequence shown here is derived from an EMBL/GenBank/DDBJ whole genome shotgun (WGS) entry which is preliminary data.</text>
</comment>
<proteinExistence type="predicted"/>
<evidence type="ECO:0000313" key="3">
    <source>
        <dbReference type="Proteomes" id="UP000224567"/>
    </source>
</evidence>
<reference evidence="3" key="2">
    <citation type="journal article" date="2017" name="J. Anim. Genet.">
        <title>Multiple reference genome sequences of hot pepper reveal the massive evolution of plant disease resistance genes by retroduplication.</title>
        <authorList>
            <person name="Kim S."/>
            <person name="Park J."/>
            <person name="Yeom S.-I."/>
            <person name="Kim Y.-M."/>
            <person name="Seo E."/>
            <person name="Kim K.-T."/>
            <person name="Kim M.-S."/>
            <person name="Lee J.M."/>
            <person name="Cheong K."/>
            <person name="Shin H.-S."/>
            <person name="Kim S.-B."/>
            <person name="Han K."/>
            <person name="Lee J."/>
            <person name="Park M."/>
            <person name="Lee H.-A."/>
            <person name="Lee H.-Y."/>
            <person name="Lee Y."/>
            <person name="Oh S."/>
            <person name="Lee J.H."/>
            <person name="Choi E."/>
            <person name="Choi E."/>
            <person name="Lee S.E."/>
            <person name="Jeon J."/>
            <person name="Kim H."/>
            <person name="Choi G."/>
            <person name="Song H."/>
            <person name="Lee J."/>
            <person name="Lee S.-C."/>
            <person name="Kwon J.-K."/>
            <person name="Lee H.-Y."/>
            <person name="Koo N."/>
            <person name="Hong Y."/>
            <person name="Kim R.W."/>
            <person name="Kang W.-H."/>
            <person name="Huh J.H."/>
            <person name="Kang B.-C."/>
            <person name="Yang T.-J."/>
            <person name="Lee Y.-H."/>
            <person name="Bennetzen J.L."/>
            <person name="Choi D."/>
        </authorList>
    </citation>
    <scope>NUCLEOTIDE SEQUENCE [LARGE SCALE GENOMIC DNA]</scope>
    <source>
        <strain evidence="3">cv. PBC81</strain>
    </source>
</reference>